<dbReference type="EMBL" id="CP030763">
    <property type="protein sequence ID" value="AXA44132.1"/>
    <property type="molecule type" value="Genomic_DNA"/>
</dbReference>
<keyword evidence="1" id="KW-0614">Plasmid</keyword>
<protein>
    <submittedName>
        <fullName evidence="1">Uncharacterized protein</fullName>
    </submittedName>
</protein>
<evidence type="ECO:0000313" key="1">
    <source>
        <dbReference type="EMBL" id="AXA44132.1"/>
    </source>
</evidence>
<dbReference type="Proteomes" id="UP000251166">
    <property type="component" value="Plasmid unnamed3"/>
</dbReference>
<accession>A0A2Z4YUN0</accession>
<dbReference type="AlphaFoldDB" id="A0A2Z4YUN0"/>
<geneLocation type="plasmid" evidence="1 2">
    <name>unnamed3</name>
</geneLocation>
<gene>
    <name evidence="1" type="ORF">DLJ82_6161</name>
</gene>
<organism evidence="1 2">
    <name type="scientific">Rhizobium leguminosarum</name>
    <dbReference type="NCBI Taxonomy" id="384"/>
    <lineage>
        <taxon>Bacteria</taxon>
        <taxon>Pseudomonadati</taxon>
        <taxon>Pseudomonadota</taxon>
        <taxon>Alphaproteobacteria</taxon>
        <taxon>Hyphomicrobiales</taxon>
        <taxon>Rhizobiaceae</taxon>
        <taxon>Rhizobium/Agrobacterium group</taxon>
        <taxon>Rhizobium</taxon>
    </lineage>
</organism>
<proteinExistence type="predicted"/>
<evidence type="ECO:0000313" key="2">
    <source>
        <dbReference type="Proteomes" id="UP000251166"/>
    </source>
</evidence>
<reference evidence="1 2" key="1">
    <citation type="submission" date="2018-07" db="EMBL/GenBank/DDBJ databases">
        <title>Rhizobium leguminosarum strain:ATCC 14479 Genome sequencing and assembly.</title>
        <authorList>
            <person name="Chakraborty R."/>
        </authorList>
    </citation>
    <scope>NUCLEOTIDE SEQUENCE [LARGE SCALE GENOMIC DNA]</scope>
    <source>
        <strain evidence="1 2">ATCC 14479</strain>
        <plasmid evidence="2">Plasmid unnamed3</plasmid>
    </source>
</reference>
<name>A0A2Z4YUN0_RHILE</name>
<sequence length="81" mass="9219">MAIAYHHAVPAKQGFVVERGGPSVHLEDHFGDAELLRRCWPIVGTPIKQLALNLGGFHCFVAWKLDTKQIADLWLKWRMII</sequence>